<dbReference type="eggNOG" id="ENOG5033JKE">
    <property type="taxonomic scope" value="Bacteria"/>
</dbReference>
<organism evidence="1 2">
    <name type="scientific">Dickeya chrysanthemi (strain Ech1591)</name>
    <name type="common">Dickeya zeae (strain Ech1591)</name>
    <dbReference type="NCBI Taxonomy" id="561229"/>
    <lineage>
        <taxon>Bacteria</taxon>
        <taxon>Pseudomonadati</taxon>
        <taxon>Pseudomonadota</taxon>
        <taxon>Gammaproteobacteria</taxon>
        <taxon>Enterobacterales</taxon>
        <taxon>Pectobacteriaceae</taxon>
        <taxon>Dickeya</taxon>
    </lineage>
</organism>
<protein>
    <submittedName>
        <fullName evidence="1">Uncharacterized protein</fullName>
    </submittedName>
</protein>
<dbReference type="GeneID" id="45080629"/>
<accession>C6CM15</accession>
<dbReference type="RefSeq" id="WP_012770263.1">
    <property type="nucleotide sequence ID" value="NC_012912.1"/>
</dbReference>
<proteinExistence type="predicted"/>
<evidence type="ECO:0000313" key="2">
    <source>
        <dbReference type="Proteomes" id="UP000002735"/>
    </source>
</evidence>
<gene>
    <name evidence="1" type="ordered locus">Dd1591_2562</name>
</gene>
<dbReference type="AlphaFoldDB" id="C6CM15"/>
<dbReference type="InterPro" id="IPR045681">
    <property type="entry name" value="DUF6201"/>
</dbReference>
<dbReference type="Pfam" id="PF19703">
    <property type="entry name" value="DUF6201"/>
    <property type="match status" value="1"/>
</dbReference>
<reference evidence="1 2" key="1">
    <citation type="submission" date="2009-06" db="EMBL/GenBank/DDBJ databases">
        <title>Complete sequence of Dickeya zeae Ech1591.</title>
        <authorList>
            <consortium name="US DOE Joint Genome Institute"/>
            <person name="Lucas S."/>
            <person name="Copeland A."/>
            <person name="Lapidus A."/>
            <person name="Glavina del Rio T."/>
            <person name="Tice H."/>
            <person name="Bruce D."/>
            <person name="Goodwin L."/>
            <person name="Pitluck S."/>
            <person name="Chertkov O."/>
            <person name="Brettin T."/>
            <person name="Detter J.C."/>
            <person name="Han C."/>
            <person name="Larimer F."/>
            <person name="Land M."/>
            <person name="Hauser L."/>
            <person name="Kyrpides N."/>
            <person name="Ovchinnikova G."/>
            <person name="Balakrishnan V."/>
            <person name="Glasner J."/>
            <person name="Perna N.T."/>
        </authorList>
    </citation>
    <scope>NUCLEOTIDE SEQUENCE [LARGE SCALE GENOMIC DNA]</scope>
    <source>
        <strain evidence="1 2">Ech1591</strain>
    </source>
</reference>
<dbReference type="STRING" id="561229.Dd1591_2562"/>
<dbReference type="OrthoDB" id="5592286at2"/>
<dbReference type="Proteomes" id="UP000002735">
    <property type="component" value="Chromosome"/>
</dbReference>
<dbReference type="EMBL" id="CP001655">
    <property type="protein sequence ID" value="ACT07402.1"/>
    <property type="molecule type" value="Genomic_DNA"/>
</dbReference>
<dbReference type="HOGENOM" id="CLU_1815084_0_0_6"/>
<sequence length="141" mass="16634" precursor="true">MRSKLLITIAFLFSYFFSLAPVSLNLIYNKVDEIHSNNESYKAVLYNPLPLSPLSIYHIFSIDGPVVYIVLYDKNGKYIGQTSPFHFLNRYDLNPILFVFPGDEFDGERDNFNLLIDGYGDAFKINIHHKTWWSWWFSLFY</sequence>
<dbReference type="KEGG" id="dze:Dd1591_2562"/>
<evidence type="ECO:0000313" key="1">
    <source>
        <dbReference type="EMBL" id="ACT07402.1"/>
    </source>
</evidence>
<name>C6CM15_DICC1</name>